<feature type="transmembrane region" description="Helical" evidence="8">
    <location>
        <begin position="101"/>
        <end position="123"/>
    </location>
</feature>
<dbReference type="Pfam" id="PF09594">
    <property type="entry name" value="GT87"/>
    <property type="match status" value="1"/>
</dbReference>
<feature type="transmembrane region" description="Helical" evidence="8">
    <location>
        <begin position="77"/>
        <end position="95"/>
    </location>
</feature>
<evidence type="ECO:0000256" key="8">
    <source>
        <dbReference type="SAM" id="Phobius"/>
    </source>
</evidence>
<dbReference type="EMBL" id="CP036316">
    <property type="protein sequence ID" value="QDT65059.1"/>
    <property type="molecule type" value="Genomic_DNA"/>
</dbReference>
<keyword evidence="2" id="KW-1003">Cell membrane</keyword>
<accession>A0A517T9M7</accession>
<evidence type="ECO:0008006" key="11">
    <source>
        <dbReference type="Google" id="ProtNLM"/>
    </source>
</evidence>
<keyword evidence="5 8" id="KW-1133">Transmembrane helix</keyword>
<evidence type="ECO:0000256" key="7">
    <source>
        <dbReference type="ARBA" id="ARBA00024033"/>
    </source>
</evidence>
<feature type="transmembrane region" description="Helical" evidence="8">
    <location>
        <begin position="247"/>
        <end position="264"/>
    </location>
</feature>
<protein>
    <recommendedName>
        <fullName evidence="11">DUF2029 domain-containing protein</fullName>
    </recommendedName>
</protein>
<comment type="subcellular location">
    <subcellularLocation>
        <location evidence="1">Cell membrane</location>
        <topology evidence="1">Multi-pass membrane protein</topology>
    </subcellularLocation>
</comment>
<evidence type="ECO:0000256" key="3">
    <source>
        <dbReference type="ARBA" id="ARBA00022679"/>
    </source>
</evidence>
<evidence type="ECO:0000256" key="1">
    <source>
        <dbReference type="ARBA" id="ARBA00004651"/>
    </source>
</evidence>
<feature type="transmembrane region" description="Helical" evidence="8">
    <location>
        <begin position="347"/>
        <end position="367"/>
    </location>
</feature>
<keyword evidence="10" id="KW-1185">Reference proteome</keyword>
<proteinExistence type="inferred from homology"/>
<evidence type="ECO:0000256" key="2">
    <source>
        <dbReference type="ARBA" id="ARBA00022475"/>
    </source>
</evidence>
<keyword evidence="6 8" id="KW-0472">Membrane</keyword>
<feature type="transmembrane region" description="Helical" evidence="8">
    <location>
        <begin position="294"/>
        <end position="311"/>
    </location>
</feature>
<sequence>MDVRHHLSGFQSLNQRFQQTVNSGGFGIVLWVLLYAVIAGILLAGSNRSVIHCYKVGFPLWQAGENIYGNIGKWDGFACYFTFSLFFYAPLNLLPQPVDELVWRAITIGTFAWGIFSLVTLINPQRRGELFSLVSLITVPISFGAAQNGQSTLLLTGLTMHAMVAISNQQWWRAAALFGLGFFAKPLILVAWLLFAAVYRPLIWRSALIGAFIFLIPFLAATPEYALEQYMNCLTMLKAAGEETRSVFRFAHFFGIFHAFGLMFPKILEQSVQLLSAVGVLGLSLLAFRKQGHIQALVTIFALSNLYLMLMSPRNEGNTYAMLAPSLGLWFAYSIDRETKSWSRETSFLAVIAFLILGNYEIGKLLAPGIPPVWLAPAATTLLVVYLAVKTLRINQAVQSRERIPTEPQLEIKQAA</sequence>
<feature type="transmembrane region" description="Helical" evidence="8">
    <location>
        <begin position="373"/>
        <end position="392"/>
    </location>
</feature>
<feature type="transmembrane region" description="Helical" evidence="8">
    <location>
        <begin position="130"/>
        <end position="146"/>
    </location>
</feature>
<evidence type="ECO:0000256" key="5">
    <source>
        <dbReference type="ARBA" id="ARBA00022989"/>
    </source>
</evidence>
<evidence type="ECO:0000256" key="4">
    <source>
        <dbReference type="ARBA" id="ARBA00022692"/>
    </source>
</evidence>
<comment type="similarity">
    <text evidence="7">Belongs to the glycosyltransferase 87 family.</text>
</comment>
<feature type="transmembrane region" description="Helical" evidence="8">
    <location>
        <begin position="175"/>
        <end position="197"/>
    </location>
</feature>
<feature type="transmembrane region" description="Helical" evidence="8">
    <location>
        <begin position="203"/>
        <end position="227"/>
    </location>
</feature>
<evidence type="ECO:0000256" key="6">
    <source>
        <dbReference type="ARBA" id="ARBA00023136"/>
    </source>
</evidence>
<organism evidence="9 10">
    <name type="scientific">Calycomorphotria hydatis</name>
    <dbReference type="NCBI Taxonomy" id="2528027"/>
    <lineage>
        <taxon>Bacteria</taxon>
        <taxon>Pseudomonadati</taxon>
        <taxon>Planctomycetota</taxon>
        <taxon>Planctomycetia</taxon>
        <taxon>Planctomycetales</taxon>
        <taxon>Planctomycetaceae</taxon>
        <taxon>Calycomorphotria</taxon>
    </lineage>
</organism>
<dbReference type="AlphaFoldDB" id="A0A517T9M7"/>
<dbReference type="Proteomes" id="UP000319976">
    <property type="component" value="Chromosome"/>
</dbReference>
<dbReference type="GO" id="GO:0005886">
    <property type="term" value="C:plasma membrane"/>
    <property type="evidence" value="ECO:0007669"/>
    <property type="project" value="UniProtKB-SubCell"/>
</dbReference>
<keyword evidence="3" id="KW-0808">Transferase</keyword>
<name>A0A517T9M7_9PLAN</name>
<reference evidence="9 10" key="1">
    <citation type="submission" date="2019-02" db="EMBL/GenBank/DDBJ databases">
        <title>Deep-cultivation of Planctomycetes and their phenomic and genomic characterization uncovers novel biology.</title>
        <authorList>
            <person name="Wiegand S."/>
            <person name="Jogler M."/>
            <person name="Boedeker C."/>
            <person name="Pinto D."/>
            <person name="Vollmers J."/>
            <person name="Rivas-Marin E."/>
            <person name="Kohn T."/>
            <person name="Peeters S.H."/>
            <person name="Heuer A."/>
            <person name="Rast P."/>
            <person name="Oberbeckmann S."/>
            <person name="Bunk B."/>
            <person name="Jeske O."/>
            <person name="Meyerdierks A."/>
            <person name="Storesund J.E."/>
            <person name="Kallscheuer N."/>
            <person name="Luecker S."/>
            <person name="Lage O.M."/>
            <person name="Pohl T."/>
            <person name="Merkel B.J."/>
            <person name="Hornburger P."/>
            <person name="Mueller R.-W."/>
            <person name="Bruemmer F."/>
            <person name="Labrenz M."/>
            <person name="Spormann A.M."/>
            <person name="Op den Camp H."/>
            <person name="Overmann J."/>
            <person name="Amann R."/>
            <person name="Jetten M.S.M."/>
            <person name="Mascher T."/>
            <person name="Medema M.H."/>
            <person name="Devos D.P."/>
            <person name="Kaster A.-K."/>
            <person name="Ovreas L."/>
            <person name="Rohde M."/>
            <person name="Galperin M.Y."/>
            <person name="Jogler C."/>
        </authorList>
    </citation>
    <scope>NUCLEOTIDE SEQUENCE [LARGE SCALE GENOMIC DNA]</scope>
    <source>
        <strain evidence="9 10">V22</strain>
    </source>
</reference>
<feature type="transmembrane region" description="Helical" evidence="8">
    <location>
        <begin position="24"/>
        <end position="45"/>
    </location>
</feature>
<keyword evidence="4 8" id="KW-0812">Transmembrane</keyword>
<dbReference type="KEGG" id="chya:V22_23050"/>
<evidence type="ECO:0000313" key="10">
    <source>
        <dbReference type="Proteomes" id="UP000319976"/>
    </source>
</evidence>
<dbReference type="InterPro" id="IPR018584">
    <property type="entry name" value="GT87"/>
</dbReference>
<dbReference type="GO" id="GO:0016758">
    <property type="term" value="F:hexosyltransferase activity"/>
    <property type="evidence" value="ECO:0007669"/>
    <property type="project" value="InterPro"/>
</dbReference>
<evidence type="ECO:0000313" key="9">
    <source>
        <dbReference type="EMBL" id="QDT65059.1"/>
    </source>
</evidence>
<gene>
    <name evidence="9" type="ORF">V22_23050</name>
</gene>